<dbReference type="Gene3D" id="4.10.70.10">
    <property type="entry name" value="Disintegrin domain"/>
    <property type="match status" value="1"/>
</dbReference>
<dbReference type="SUPFAM" id="SSF55486">
    <property type="entry name" value="Metalloproteases ('zincins'), catalytic domain"/>
    <property type="match status" value="1"/>
</dbReference>
<keyword evidence="6" id="KW-1185">Reference proteome</keyword>
<sequence length="650" mass="70846">MGVCNQIKVVCLGVAICSSFVSGAPRLHDVKDEALTRHVSKYHPISFEGLHEQINIHERQRRDLGYGSEQPILFEINVFGRLLEVEVAKTGVHTFGESYSYGPGGKKLIDTSDIPVMTGRVVGVEDSKVEGRIFDGIFEGMIHTPQETYHVEKAAKFLKNPEFDAVAYKWSDIDFEVPDGSHVCGQQAHTMLRDMHARLETGHSSAGQLARKRRQESAVSPTSNTCLVKLVADHLFFAFSGGSAQAIASMSNALTHVNEIYESTPFYSSTSGVTVQLASKGFIVWDSTPNPVSNAGPLVNETLLEFSNVNWDEVCVAHLFTYQDYGGGTLGLAWVGDVAQDGKAGGICQKQAYCGDGVKDNEEECDCGGAESGVTSPECTCCTEDCKLVSQCDPRHDDCCTETCDYAPSESVCRAEGECKAAALCPGDGPKCPVSESKAADTKCGNDAFVCLDDGVCSRTIESSVCNLYNADFCEIVDKECAVSCQFNGVCLTTQDAETQGMEGNNGTIPGAYYPGGYPCFSTTGNYEGQCNEEGKCEKLVRQDALDTVSEFFSSGNVYNISHYIQDSWYWFAVGALLLASATVLVWWLTRRELPKLIALEASQVRTRKVKDVDGDEKPKGESDRDEIKRLKELYAKEKDRRESEAGTST</sequence>
<evidence type="ECO:0000313" key="5">
    <source>
        <dbReference type="EMBL" id="KNC85003.1"/>
    </source>
</evidence>
<dbReference type="PANTHER" id="PTHR45702:SF2">
    <property type="entry name" value="KUZBANIAN, ISOFORM A"/>
    <property type="match status" value="1"/>
</dbReference>
<dbReference type="OrthoDB" id="2131567at2759"/>
<dbReference type="InterPro" id="IPR051489">
    <property type="entry name" value="ADAM_Metalloproteinase"/>
</dbReference>
<dbReference type="Pfam" id="PF13688">
    <property type="entry name" value="Reprolysin_5"/>
    <property type="match status" value="1"/>
</dbReference>
<name>A0A0L0G9R5_9EUKA</name>
<dbReference type="STRING" id="667725.A0A0L0G9R5"/>
<keyword evidence="2" id="KW-0812">Transmembrane</keyword>
<dbReference type="GO" id="GO:0005886">
    <property type="term" value="C:plasma membrane"/>
    <property type="evidence" value="ECO:0007669"/>
    <property type="project" value="TreeGrafter"/>
</dbReference>
<keyword evidence="2" id="KW-0472">Membrane</keyword>
<keyword evidence="2" id="KW-1133">Transmembrane helix</keyword>
<feature type="chain" id="PRO_5005538780" description="Disintegrin domain-containing protein" evidence="3">
    <location>
        <begin position="24"/>
        <end position="650"/>
    </location>
</feature>
<dbReference type="GeneID" id="25903296"/>
<feature type="region of interest" description="Disordered" evidence="1">
    <location>
        <begin position="609"/>
        <end position="650"/>
    </location>
</feature>
<evidence type="ECO:0000256" key="3">
    <source>
        <dbReference type="SAM" id="SignalP"/>
    </source>
</evidence>
<accession>A0A0L0G9R5</accession>
<organism evidence="5 6">
    <name type="scientific">Sphaeroforma arctica JP610</name>
    <dbReference type="NCBI Taxonomy" id="667725"/>
    <lineage>
        <taxon>Eukaryota</taxon>
        <taxon>Ichthyosporea</taxon>
        <taxon>Ichthyophonida</taxon>
        <taxon>Sphaeroforma</taxon>
    </lineage>
</organism>
<feature type="signal peptide" evidence="3">
    <location>
        <begin position="1"/>
        <end position="23"/>
    </location>
</feature>
<evidence type="ECO:0000313" key="6">
    <source>
        <dbReference type="Proteomes" id="UP000054560"/>
    </source>
</evidence>
<dbReference type="InterPro" id="IPR024079">
    <property type="entry name" value="MetalloPept_cat_dom_sf"/>
</dbReference>
<dbReference type="GO" id="GO:0004222">
    <property type="term" value="F:metalloendopeptidase activity"/>
    <property type="evidence" value="ECO:0007669"/>
    <property type="project" value="TreeGrafter"/>
</dbReference>
<dbReference type="SMART" id="SM00050">
    <property type="entry name" value="DISIN"/>
    <property type="match status" value="1"/>
</dbReference>
<dbReference type="Proteomes" id="UP000054560">
    <property type="component" value="Unassembled WGS sequence"/>
</dbReference>
<evidence type="ECO:0000259" key="4">
    <source>
        <dbReference type="PROSITE" id="PS50214"/>
    </source>
</evidence>
<proteinExistence type="predicted"/>
<dbReference type="SUPFAM" id="SSF57552">
    <property type="entry name" value="Blood coagulation inhibitor (disintegrin)"/>
    <property type="match status" value="1"/>
</dbReference>
<evidence type="ECO:0000256" key="1">
    <source>
        <dbReference type="SAM" id="MobiDB-lite"/>
    </source>
</evidence>
<protein>
    <recommendedName>
        <fullName evidence="4">Disintegrin domain-containing protein</fullName>
    </recommendedName>
</protein>
<dbReference type="EMBL" id="KQ241726">
    <property type="protein sequence ID" value="KNC85003.1"/>
    <property type="molecule type" value="Genomic_DNA"/>
</dbReference>
<keyword evidence="3" id="KW-0732">Signal</keyword>
<dbReference type="InterPro" id="IPR001762">
    <property type="entry name" value="Disintegrin_dom"/>
</dbReference>
<feature type="domain" description="Disintegrin" evidence="4">
    <location>
        <begin position="351"/>
        <end position="440"/>
    </location>
</feature>
<gene>
    <name evidence="5" type="ORF">SARC_02792</name>
</gene>
<dbReference type="RefSeq" id="XP_014158905.1">
    <property type="nucleotide sequence ID" value="XM_014303430.1"/>
</dbReference>
<evidence type="ECO:0000256" key="2">
    <source>
        <dbReference type="SAM" id="Phobius"/>
    </source>
</evidence>
<dbReference type="AlphaFoldDB" id="A0A0L0G9R5"/>
<dbReference type="eggNOG" id="KOG3658">
    <property type="taxonomic scope" value="Eukaryota"/>
</dbReference>
<dbReference type="PANTHER" id="PTHR45702">
    <property type="entry name" value="ADAM10/ADAM17 METALLOPEPTIDASE FAMILY MEMBER"/>
    <property type="match status" value="1"/>
</dbReference>
<dbReference type="GO" id="GO:0006509">
    <property type="term" value="P:membrane protein ectodomain proteolysis"/>
    <property type="evidence" value="ECO:0007669"/>
    <property type="project" value="TreeGrafter"/>
</dbReference>
<feature type="transmembrane region" description="Helical" evidence="2">
    <location>
        <begin position="569"/>
        <end position="589"/>
    </location>
</feature>
<dbReference type="PROSITE" id="PS50214">
    <property type="entry name" value="DISINTEGRIN_2"/>
    <property type="match status" value="1"/>
</dbReference>
<dbReference type="InterPro" id="IPR036436">
    <property type="entry name" value="Disintegrin_dom_sf"/>
</dbReference>
<feature type="compositionally biased region" description="Basic and acidic residues" evidence="1">
    <location>
        <begin position="610"/>
        <end position="650"/>
    </location>
</feature>
<dbReference type="Gene3D" id="3.40.390.10">
    <property type="entry name" value="Collagenase (Catalytic Domain)"/>
    <property type="match status" value="1"/>
</dbReference>
<reference evidence="5 6" key="1">
    <citation type="submission" date="2011-02" db="EMBL/GenBank/DDBJ databases">
        <title>The Genome Sequence of Sphaeroforma arctica JP610.</title>
        <authorList>
            <consortium name="The Broad Institute Genome Sequencing Platform"/>
            <person name="Russ C."/>
            <person name="Cuomo C."/>
            <person name="Young S.K."/>
            <person name="Zeng Q."/>
            <person name="Gargeya S."/>
            <person name="Alvarado L."/>
            <person name="Berlin A."/>
            <person name="Chapman S.B."/>
            <person name="Chen Z."/>
            <person name="Freedman E."/>
            <person name="Gellesch M."/>
            <person name="Goldberg J."/>
            <person name="Griggs A."/>
            <person name="Gujja S."/>
            <person name="Heilman E."/>
            <person name="Heiman D."/>
            <person name="Howarth C."/>
            <person name="Mehta T."/>
            <person name="Neiman D."/>
            <person name="Pearson M."/>
            <person name="Roberts A."/>
            <person name="Saif S."/>
            <person name="Shea T."/>
            <person name="Shenoy N."/>
            <person name="Sisk P."/>
            <person name="Stolte C."/>
            <person name="Sykes S."/>
            <person name="White J."/>
            <person name="Yandava C."/>
            <person name="Burger G."/>
            <person name="Gray M.W."/>
            <person name="Holland P.W.H."/>
            <person name="King N."/>
            <person name="Lang F.B.F."/>
            <person name="Roger A.J."/>
            <person name="Ruiz-Trillo I."/>
            <person name="Haas B."/>
            <person name="Nusbaum C."/>
            <person name="Birren B."/>
        </authorList>
    </citation>
    <scope>NUCLEOTIDE SEQUENCE [LARGE SCALE GENOMIC DNA]</scope>
    <source>
        <strain evidence="5 6">JP610</strain>
    </source>
</reference>